<dbReference type="AlphaFoldDB" id="A0A0S2DED2"/>
<dbReference type="KEGG" id="lez:GLE_1559"/>
<protein>
    <submittedName>
        <fullName evidence="1">Uncharacterized protein</fullName>
    </submittedName>
</protein>
<reference evidence="1 2" key="1">
    <citation type="submission" date="2015-11" db="EMBL/GenBank/DDBJ databases">
        <title>Genome sequences of Lysobacter enzymogenes strain C3 and Lysobacter antibioticus ATCC 29479.</title>
        <authorList>
            <person name="Kobayashi D.Y."/>
        </authorList>
    </citation>
    <scope>NUCLEOTIDE SEQUENCE [LARGE SCALE GENOMIC DNA]</scope>
    <source>
        <strain evidence="1 2">C3</strain>
    </source>
</reference>
<sequence>MGIRGLEFGHGALLPGFARRGPRAREGIAAADRGVRRSVAAQAARRPAGAPYGNLTEREVLLFQ</sequence>
<dbReference type="Proteomes" id="UP000061569">
    <property type="component" value="Chromosome"/>
</dbReference>
<evidence type="ECO:0000313" key="2">
    <source>
        <dbReference type="Proteomes" id="UP000061569"/>
    </source>
</evidence>
<organism evidence="1 2">
    <name type="scientific">Lysobacter enzymogenes</name>
    <dbReference type="NCBI Taxonomy" id="69"/>
    <lineage>
        <taxon>Bacteria</taxon>
        <taxon>Pseudomonadati</taxon>
        <taxon>Pseudomonadota</taxon>
        <taxon>Gammaproteobacteria</taxon>
        <taxon>Lysobacterales</taxon>
        <taxon>Lysobacteraceae</taxon>
        <taxon>Lysobacter</taxon>
    </lineage>
</organism>
<dbReference type="EMBL" id="CP013140">
    <property type="protein sequence ID" value="ALN56916.1"/>
    <property type="molecule type" value="Genomic_DNA"/>
</dbReference>
<proteinExistence type="predicted"/>
<gene>
    <name evidence="1" type="ORF">GLE_1559</name>
</gene>
<name>A0A0S2DED2_LYSEN</name>
<accession>A0A0S2DED2</accession>
<evidence type="ECO:0000313" key="1">
    <source>
        <dbReference type="EMBL" id="ALN56916.1"/>
    </source>
</evidence>